<keyword evidence="2" id="KW-0472">Membrane</keyword>
<feature type="transmembrane region" description="Helical" evidence="2">
    <location>
        <begin position="153"/>
        <end position="177"/>
    </location>
</feature>
<evidence type="ECO:0000313" key="3">
    <source>
        <dbReference type="EMBL" id="CAH3045743.1"/>
    </source>
</evidence>
<keyword evidence="4" id="KW-1185">Reference proteome</keyword>
<dbReference type="AlphaFoldDB" id="A0AAU9W812"/>
<organism evidence="3 4">
    <name type="scientific">Pocillopora meandrina</name>
    <dbReference type="NCBI Taxonomy" id="46732"/>
    <lineage>
        <taxon>Eukaryota</taxon>
        <taxon>Metazoa</taxon>
        <taxon>Cnidaria</taxon>
        <taxon>Anthozoa</taxon>
        <taxon>Hexacorallia</taxon>
        <taxon>Scleractinia</taxon>
        <taxon>Astrocoeniina</taxon>
        <taxon>Pocilloporidae</taxon>
        <taxon>Pocillopora</taxon>
    </lineage>
</organism>
<dbReference type="EMBL" id="CALNXJ010000008">
    <property type="protein sequence ID" value="CAH3045743.1"/>
    <property type="molecule type" value="Genomic_DNA"/>
</dbReference>
<keyword evidence="2" id="KW-1133">Transmembrane helix</keyword>
<reference evidence="3 4" key="1">
    <citation type="submission" date="2022-05" db="EMBL/GenBank/DDBJ databases">
        <authorList>
            <consortium name="Genoscope - CEA"/>
            <person name="William W."/>
        </authorList>
    </citation>
    <scope>NUCLEOTIDE SEQUENCE [LARGE SCALE GENOMIC DNA]</scope>
</reference>
<feature type="compositionally biased region" description="Polar residues" evidence="1">
    <location>
        <begin position="117"/>
        <end position="140"/>
    </location>
</feature>
<proteinExistence type="predicted"/>
<evidence type="ECO:0000256" key="1">
    <source>
        <dbReference type="SAM" id="MobiDB-lite"/>
    </source>
</evidence>
<sequence>MMVNISDDNQQAEFAYLGKGSPLIRIIKLLKGENGTGTCYHANPWCKENYGLRHSGEKTLNITLRDITKSMEGCYSLYPYCLGFNHHCTIDQPLKSFMLSVKDKPEPTKVTTVEMDSGSTEQVFSGKPSSTQASTNTGSGSKEPVSKGSTNHVIIAVAVSAAIILAILIVFLVVFYVHPSFRVHISRLYHVAYTRTQSVTHPK</sequence>
<evidence type="ECO:0000313" key="4">
    <source>
        <dbReference type="Proteomes" id="UP001159428"/>
    </source>
</evidence>
<dbReference type="Proteomes" id="UP001159428">
    <property type="component" value="Unassembled WGS sequence"/>
</dbReference>
<protein>
    <submittedName>
        <fullName evidence="3">Uncharacterized protein</fullName>
    </submittedName>
</protein>
<keyword evidence="2" id="KW-0812">Transmembrane</keyword>
<accession>A0AAU9W812</accession>
<comment type="caution">
    <text evidence="3">The sequence shown here is derived from an EMBL/GenBank/DDBJ whole genome shotgun (WGS) entry which is preliminary data.</text>
</comment>
<gene>
    <name evidence="3" type="ORF">PMEA_00033752</name>
</gene>
<feature type="region of interest" description="Disordered" evidence="1">
    <location>
        <begin position="111"/>
        <end position="147"/>
    </location>
</feature>
<name>A0AAU9W812_9CNID</name>
<evidence type="ECO:0000256" key="2">
    <source>
        <dbReference type="SAM" id="Phobius"/>
    </source>
</evidence>